<evidence type="ECO:0000313" key="1">
    <source>
        <dbReference type="EMBL" id="SUM34494.1"/>
    </source>
</evidence>
<protein>
    <submittedName>
        <fullName evidence="1">Galactokinase</fullName>
        <ecNumber evidence="1">2.7.1.6</ecNumber>
    </submittedName>
</protein>
<dbReference type="Proteomes" id="UP000255277">
    <property type="component" value="Unassembled WGS sequence"/>
</dbReference>
<organism evidence="1 2">
    <name type="scientific">Staphylococcus gallinarum</name>
    <dbReference type="NCBI Taxonomy" id="1293"/>
    <lineage>
        <taxon>Bacteria</taxon>
        <taxon>Bacillati</taxon>
        <taxon>Bacillota</taxon>
        <taxon>Bacilli</taxon>
        <taxon>Bacillales</taxon>
        <taxon>Staphylococcaceae</taxon>
        <taxon>Staphylococcus</taxon>
    </lineage>
</organism>
<name>A0A380FMT6_STAGA</name>
<proteinExistence type="predicted"/>
<gene>
    <name evidence="1" type="ORF">NCTC12195_04019</name>
</gene>
<reference evidence="1 2" key="1">
    <citation type="submission" date="2018-06" db="EMBL/GenBank/DDBJ databases">
        <authorList>
            <consortium name="Pathogen Informatics"/>
            <person name="Doyle S."/>
        </authorList>
    </citation>
    <scope>NUCLEOTIDE SEQUENCE [LARGE SCALE GENOMIC DNA]</scope>
    <source>
        <strain evidence="1 2">NCTC12195</strain>
    </source>
</reference>
<keyword evidence="1" id="KW-0418">Kinase</keyword>
<accession>A0A380FMT6</accession>
<evidence type="ECO:0000313" key="2">
    <source>
        <dbReference type="Proteomes" id="UP000255277"/>
    </source>
</evidence>
<dbReference type="EC" id="2.7.1.6" evidence="1"/>
<dbReference type="EMBL" id="UHDK01000001">
    <property type="protein sequence ID" value="SUM34494.1"/>
    <property type="molecule type" value="Genomic_DNA"/>
</dbReference>
<dbReference type="AlphaFoldDB" id="A0A380FMT6"/>
<dbReference type="GO" id="GO:0004335">
    <property type="term" value="F:galactokinase activity"/>
    <property type="evidence" value="ECO:0007669"/>
    <property type="project" value="UniProtKB-EC"/>
</dbReference>
<sequence>MAWGKAEHAIMLDTATLKYDYVPAKFGDYCHIDNEYK</sequence>
<keyword evidence="1" id="KW-0808">Transferase</keyword>